<comment type="caution">
    <text evidence="6">The sequence shown here is derived from an EMBL/GenBank/DDBJ whole genome shotgun (WGS) entry which is preliminary data.</text>
</comment>
<protein>
    <submittedName>
        <fullName evidence="6">ATP-binding cassette domain-containing protein</fullName>
    </submittedName>
</protein>
<keyword evidence="4 6" id="KW-0067">ATP-binding</keyword>
<feature type="domain" description="ABC transporter" evidence="5">
    <location>
        <begin position="2"/>
        <end position="249"/>
    </location>
</feature>
<dbReference type="PANTHER" id="PTHR43776:SF7">
    <property type="entry name" value="D,D-DIPEPTIDE TRANSPORT ATP-BINDING PROTEIN DDPF-RELATED"/>
    <property type="match status" value="1"/>
</dbReference>
<dbReference type="GO" id="GO:0005524">
    <property type="term" value="F:ATP binding"/>
    <property type="evidence" value="ECO:0007669"/>
    <property type="project" value="UniProtKB-KW"/>
</dbReference>
<keyword evidence="3" id="KW-0547">Nucleotide-binding</keyword>
<comment type="similarity">
    <text evidence="1">Belongs to the ABC transporter superfamily.</text>
</comment>
<keyword evidence="2" id="KW-0813">Transport</keyword>
<reference evidence="6 7" key="1">
    <citation type="submission" date="2024-04" db="EMBL/GenBank/DDBJ databases">
        <title>draft genome sequnece of Paenibacillus filicis.</title>
        <authorList>
            <person name="Kim D.-U."/>
        </authorList>
    </citation>
    <scope>NUCLEOTIDE SEQUENCE [LARGE SCALE GENOMIC DNA]</scope>
    <source>
        <strain evidence="6 7">KACC14197</strain>
    </source>
</reference>
<dbReference type="EMBL" id="JBBPCC010000036">
    <property type="protein sequence ID" value="MEK8132828.1"/>
    <property type="molecule type" value="Genomic_DNA"/>
</dbReference>
<evidence type="ECO:0000256" key="2">
    <source>
        <dbReference type="ARBA" id="ARBA00022448"/>
    </source>
</evidence>
<proteinExistence type="inferred from homology"/>
<evidence type="ECO:0000256" key="3">
    <source>
        <dbReference type="ARBA" id="ARBA00022741"/>
    </source>
</evidence>
<dbReference type="CDD" id="cd03257">
    <property type="entry name" value="ABC_NikE_OppD_transporters"/>
    <property type="match status" value="1"/>
</dbReference>
<name>A0ABU9DXG9_9BACL</name>
<dbReference type="InterPro" id="IPR003439">
    <property type="entry name" value="ABC_transporter-like_ATP-bd"/>
</dbReference>
<dbReference type="Pfam" id="PF00005">
    <property type="entry name" value="ABC_tran"/>
    <property type="match status" value="1"/>
</dbReference>
<evidence type="ECO:0000259" key="5">
    <source>
        <dbReference type="PROSITE" id="PS50893"/>
    </source>
</evidence>
<dbReference type="Gene3D" id="3.40.50.300">
    <property type="entry name" value="P-loop containing nucleotide triphosphate hydrolases"/>
    <property type="match status" value="1"/>
</dbReference>
<sequence length="261" mass="29193">MLQIHGLSKTFHSGWLNKQSFQAVRDVSFEIAASETLGLVGESGCGKSTLSRLILKLLPADPGGRIVVDGTDITAYSMKQMRPLRRRMQILFQHPDSALNPRQTILRSLLEPIALHRLMGREEAEAKVLELLELVGLHRDLLTRFPHQISGGQVQRVVIARALTLEPRLLILDEPTSMLDVSVQAQVMELLQSVQRQFDIAYLFISHDLELVSHACSRIAVMHQGCIVEHGSSEAVMEQPQHPYTQQLTNAFRALDPLSGR</sequence>
<dbReference type="SMART" id="SM00382">
    <property type="entry name" value="AAA"/>
    <property type="match status" value="1"/>
</dbReference>
<dbReference type="RefSeq" id="WP_341419952.1">
    <property type="nucleotide sequence ID" value="NZ_JBBPCC010000036.1"/>
</dbReference>
<evidence type="ECO:0000256" key="1">
    <source>
        <dbReference type="ARBA" id="ARBA00005417"/>
    </source>
</evidence>
<evidence type="ECO:0000313" key="7">
    <source>
        <dbReference type="Proteomes" id="UP001469365"/>
    </source>
</evidence>
<evidence type="ECO:0000256" key="4">
    <source>
        <dbReference type="ARBA" id="ARBA00022840"/>
    </source>
</evidence>
<dbReference type="InterPro" id="IPR027417">
    <property type="entry name" value="P-loop_NTPase"/>
</dbReference>
<evidence type="ECO:0000313" key="6">
    <source>
        <dbReference type="EMBL" id="MEK8132828.1"/>
    </source>
</evidence>
<dbReference type="PROSITE" id="PS50893">
    <property type="entry name" value="ABC_TRANSPORTER_2"/>
    <property type="match status" value="1"/>
</dbReference>
<accession>A0ABU9DXG9</accession>
<organism evidence="6 7">
    <name type="scientific">Paenibacillus filicis</name>
    <dbReference type="NCBI Taxonomy" id="669464"/>
    <lineage>
        <taxon>Bacteria</taxon>
        <taxon>Bacillati</taxon>
        <taxon>Bacillota</taxon>
        <taxon>Bacilli</taxon>
        <taxon>Bacillales</taxon>
        <taxon>Paenibacillaceae</taxon>
        <taxon>Paenibacillus</taxon>
    </lineage>
</organism>
<dbReference type="InterPro" id="IPR050319">
    <property type="entry name" value="ABC_transp_ATP-bind"/>
</dbReference>
<gene>
    <name evidence="6" type="ORF">WMW72_33605</name>
</gene>
<dbReference type="PANTHER" id="PTHR43776">
    <property type="entry name" value="TRANSPORT ATP-BINDING PROTEIN"/>
    <property type="match status" value="1"/>
</dbReference>
<dbReference type="SUPFAM" id="SSF52540">
    <property type="entry name" value="P-loop containing nucleoside triphosphate hydrolases"/>
    <property type="match status" value="1"/>
</dbReference>
<dbReference type="InterPro" id="IPR003593">
    <property type="entry name" value="AAA+_ATPase"/>
</dbReference>
<dbReference type="Proteomes" id="UP001469365">
    <property type="component" value="Unassembled WGS sequence"/>
</dbReference>
<keyword evidence="7" id="KW-1185">Reference proteome</keyword>